<feature type="non-terminal residue" evidence="1">
    <location>
        <position position="1"/>
    </location>
</feature>
<organism evidence="1">
    <name type="scientific">marine sediment metagenome</name>
    <dbReference type="NCBI Taxonomy" id="412755"/>
    <lineage>
        <taxon>unclassified sequences</taxon>
        <taxon>metagenomes</taxon>
        <taxon>ecological metagenomes</taxon>
    </lineage>
</organism>
<name>X0V6N3_9ZZZZ</name>
<gene>
    <name evidence="1" type="ORF">S01H1_42468</name>
</gene>
<dbReference type="AlphaFoldDB" id="X0V6N3"/>
<evidence type="ECO:0000313" key="1">
    <source>
        <dbReference type="EMBL" id="GAG07007.1"/>
    </source>
</evidence>
<proteinExistence type="predicted"/>
<comment type="caution">
    <text evidence="1">The sequence shown here is derived from an EMBL/GenBank/DDBJ whole genome shotgun (WGS) entry which is preliminary data.</text>
</comment>
<accession>X0V6N3</accession>
<reference evidence="1" key="1">
    <citation type="journal article" date="2014" name="Front. Microbiol.">
        <title>High frequency of phylogenetically diverse reductive dehalogenase-homologous genes in deep subseafloor sedimentary metagenomes.</title>
        <authorList>
            <person name="Kawai M."/>
            <person name="Futagami T."/>
            <person name="Toyoda A."/>
            <person name="Takaki Y."/>
            <person name="Nishi S."/>
            <person name="Hori S."/>
            <person name="Arai W."/>
            <person name="Tsubouchi T."/>
            <person name="Morono Y."/>
            <person name="Uchiyama I."/>
            <person name="Ito T."/>
            <person name="Fujiyama A."/>
            <person name="Inagaki F."/>
            <person name="Takami H."/>
        </authorList>
    </citation>
    <scope>NUCLEOTIDE SEQUENCE</scope>
    <source>
        <strain evidence="1">Expedition CK06-06</strain>
    </source>
</reference>
<protein>
    <submittedName>
        <fullName evidence="1">Uncharacterized protein</fullName>
    </submittedName>
</protein>
<sequence length="64" mass="7319">FYLGISYHILGNNHTLHRPSDDDFPLLHRLHEYGAMGLGDRSAPRNSEVMISQLDQNLDIRPCT</sequence>
<dbReference type="EMBL" id="BARS01027012">
    <property type="protein sequence ID" value="GAG07007.1"/>
    <property type="molecule type" value="Genomic_DNA"/>
</dbReference>